<evidence type="ECO:0000256" key="7">
    <source>
        <dbReference type="ARBA" id="ARBA00023244"/>
    </source>
</evidence>
<evidence type="ECO:0000256" key="6">
    <source>
        <dbReference type="ARBA" id="ARBA00022679"/>
    </source>
</evidence>
<dbReference type="FunFam" id="3.40.190.10:FF:000005">
    <property type="entry name" value="Porphobilinogen deaminase"/>
    <property type="match status" value="1"/>
</dbReference>
<feature type="domain" description="Porphobilinogen deaminase N-terminal" evidence="10">
    <location>
        <begin position="4"/>
        <end position="205"/>
    </location>
</feature>
<proteinExistence type="inferred from homology"/>
<accession>A0A5C8HT91</accession>
<dbReference type="OrthoDB" id="9810298at2"/>
<gene>
    <name evidence="12" type="primary">hemC</name>
    <name evidence="12" type="ORF">FVP60_05155</name>
</gene>
<dbReference type="PIRSF" id="PIRSF001438">
    <property type="entry name" value="4pyrrol_synth_OHMeBilane_synth"/>
    <property type="match status" value="1"/>
</dbReference>
<sequence>MTYRLGTRASKLAVAQAGMIAEQLGAELVTITSEGDTSTRSLLEVGGQGIFANALRDALLRGEVDLLVHSYKDLPTVVIAELSIAAVPPRADARDVLCSRDGLTLDELPAGAKVGTGSPRRRAQLAARRPDIELVDIRGNVDTRLERLTTDDQERRLDAVVLAAAGLQRVGYADRITEYFPLSSWPTAPGQGALAVEVPTGNEAIAARLDHHESRIAADAERGLLARLDAGCAAPLGAHAFVEDGLLFLDATVYSLDGTRSVSASHAVAVDEPGAADIAADAVAENLLAQGAADLAPMRRP</sequence>
<evidence type="ECO:0000256" key="1">
    <source>
        <dbReference type="ARBA" id="ARBA00001916"/>
    </source>
</evidence>
<dbReference type="Pfam" id="PF03900">
    <property type="entry name" value="Porphobil_deamC"/>
    <property type="match status" value="1"/>
</dbReference>
<comment type="similarity">
    <text evidence="3">Belongs to the HMBS family.</text>
</comment>
<dbReference type="EC" id="2.5.1.61" evidence="5 9"/>
<dbReference type="EMBL" id="VRSW01000001">
    <property type="protein sequence ID" value="TXK06348.1"/>
    <property type="molecule type" value="Genomic_DNA"/>
</dbReference>
<evidence type="ECO:0000313" key="13">
    <source>
        <dbReference type="Proteomes" id="UP000321196"/>
    </source>
</evidence>
<dbReference type="AlphaFoldDB" id="A0A5C8HT91"/>
<dbReference type="PANTHER" id="PTHR11557:SF0">
    <property type="entry name" value="PORPHOBILINOGEN DEAMINASE"/>
    <property type="match status" value="1"/>
</dbReference>
<protein>
    <recommendedName>
        <fullName evidence="5 9">Hydroxymethylbilane synthase</fullName>
        <ecNumber evidence="5 9">2.5.1.61</ecNumber>
    </recommendedName>
</protein>
<evidence type="ECO:0000259" key="11">
    <source>
        <dbReference type="Pfam" id="PF03900"/>
    </source>
</evidence>
<dbReference type="InterPro" id="IPR000860">
    <property type="entry name" value="HemC"/>
</dbReference>
<dbReference type="Gene3D" id="3.30.160.40">
    <property type="entry name" value="Porphobilinogen deaminase, C-terminal domain"/>
    <property type="match status" value="1"/>
</dbReference>
<dbReference type="GO" id="GO:0005737">
    <property type="term" value="C:cytoplasm"/>
    <property type="evidence" value="ECO:0007669"/>
    <property type="project" value="UniProtKB-UniRule"/>
</dbReference>
<dbReference type="PANTHER" id="PTHR11557">
    <property type="entry name" value="PORPHOBILINOGEN DEAMINASE"/>
    <property type="match status" value="1"/>
</dbReference>
<feature type="domain" description="Porphobilinogen deaminase C-terminal" evidence="11">
    <location>
        <begin position="218"/>
        <end position="279"/>
    </location>
</feature>
<evidence type="ECO:0000256" key="3">
    <source>
        <dbReference type="ARBA" id="ARBA00005638"/>
    </source>
</evidence>
<keyword evidence="7" id="KW-0627">Porphyrin biosynthesis</keyword>
<keyword evidence="13" id="KW-1185">Reference proteome</keyword>
<comment type="caution">
    <text evidence="12">The sequence shown here is derived from an EMBL/GenBank/DDBJ whole genome shotgun (WGS) entry which is preliminary data.</text>
</comment>
<name>A0A5C8HT91_9MICO</name>
<comment type="cofactor">
    <cofactor evidence="1">
        <name>dipyrromethane</name>
        <dbReference type="ChEBI" id="CHEBI:60342"/>
    </cofactor>
</comment>
<keyword evidence="6 12" id="KW-0808">Transferase</keyword>
<dbReference type="Gene3D" id="3.40.190.10">
    <property type="entry name" value="Periplasmic binding protein-like II"/>
    <property type="match status" value="2"/>
</dbReference>
<dbReference type="InterPro" id="IPR022419">
    <property type="entry name" value="Porphobilin_deaminase_cofac_BS"/>
</dbReference>
<comment type="function">
    <text evidence="2">Tetrapolymerization of the monopyrrole PBG into the hydroxymethylbilane pre-uroporphyrinogen in several discrete steps.</text>
</comment>
<comment type="subunit">
    <text evidence="4">Monomer.</text>
</comment>
<dbReference type="InterPro" id="IPR022417">
    <property type="entry name" value="Porphobilin_deaminase_N"/>
</dbReference>
<comment type="catalytic activity">
    <reaction evidence="8">
        <text>4 porphobilinogen + H2O = hydroxymethylbilane + 4 NH4(+)</text>
        <dbReference type="Rhea" id="RHEA:13185"/>
        <dbReference type="ChEBI" id="CHEBI:15377"/>
        <dbReference type="ChEBI" id="CHEBI:28938"/>
        <dbReference type="ChEBI" id="CHEBI:57845"/>
        <dbReference type="ChEBI" id="CHEBI:58126"/>
        <dbReference type="EC" id="2.5.1.61"/>
    </reaction>
</comment>
<dbReference type="GO" id="GO:0004418">
    <property type="term" value="F:hydroxymethylbilane synthase activity"/>
    <property type="evidence" value="ECO:0007669"/>
    <property type="project" value="UniProtKB-UniRule"/>
</dbReference>
<evidence type="ECO:0000256" key="9">
    <source>
        <dbReference type="NCBIfam" id="TIGR00212"/>
    </source>
</evidence>
<dbReference type="RefSeq" id="WP_147825153.1">
    <property type="nucleotide sequence ID" value="NZ_BAAARG010000001.1"/>
</dbReference>
<dbReference type="SUPFAM" id="SSF54782">
    <property type="entry name" value="Porphobilinogen deaminase (hydroxymethylbilane synthase), C-terminal domain"/>
    <property type="match status" value="1"/>
</dbReference>
<reference evidence="12 13" key="1">
    <citation type="submission" date="2019-08" db="EMBL/GenBank/DDBJ databases">
        <authorList>
            <person name="Dong K."/>
        </authorList>
    </citation>
    <scope>NUCLEOTIDE SEQUENCE [LARGE SCALE GENOMIC DNA]</scope>
    <source>
        <strain evidence="12 13">M4-8</strain>
    </source>
</reference>
<organism evidence="12 13">
    <name type="scientific">Microbacterium mitrae</name>
    <dbReference type="NCBI Taxonomy" id="664640"/>
    <lineage>
        <taxon>Bacteria</taxon>
        <taxon>Bacillati</taxon>
        <taxon>Actinomycetota</taxon>
        <taxon>Actinomycetes</taxon>
        <taxon>Micrococcales</taxon>
        <taxon>Microbacteriaceae</taxon>
        <taxon>Microbacterium</taxon>
    </lineage>
</organism>
<evidence type="ECO:0000256" key="4">
    <source>
        <dbReference type="ARBA" id="ARBA00011245"/>
    </source>
</evidence>
<dbReference type="Proteomes" id="UP000321196">
    <property type="component" value="Unassembled WGS sequence"/>
</dbReference>
<dbReference type="InterPro" id="IPR022418">
    <property type="entry name" value="Porphobilinogen_deaminase_C"/>
</dbReference>
<evidence type="ECO:0000259" key="10">
    <source>
        <dbReference type="Pfam" id="PF01379"/>
    </source>
</evidence>
<evidence type="ECO:0000256" key="5">
    <source>
        <dbReference type="ARBA" id="ARBA00012655"/>
    </source>
</evidence>
<dbReference type="PROSITE" id="PS00533">
    <property type="entry name" value="PORPHOBILINOGEN_DEAM"/>
    <property type="match status" value="1"/>
</dbReference>
<dbReference type="SUPFAM" id="SSF53850">
    <property type="entry name" value="Periplasmic binding protein-like II"/>
    <property type="match status" value="1"/>
</dbReference>
<dbReference type="Pfam" id="PF01379">
    <property type="entry name" value="Porphobil_deam"/>
    <property type="match status" value="1"/>
</dbReference>
<evidence type="ECO:0000256" key="2">
    <source>
        <dbReference type="ARBA" id="ARBA00002869"/>
    </source>
</evidence>
<evidence type="ECO:0000256" key="8">
    <source>
        <dbReference type="ARBA" id="ARBA00048169"/>
    </source>
</evidence>
<dbReference type="PRINTS" id="PR00151">
    <property type="entry name" value="PORPHBDMNASE"/>
</dbReference>
<evidence type="ECO:0000313" key="12">
    <source>
        <dbReference type="EMBL" id="TXK06348.1"/>
    </source>
</evidence>
<dbReference type="InterPro" id="IPR036803">
    <property type="entry name" value="Porphobilinogen_deaminase_C_sf"/>
</dbReference>
<dbReference type="NCBIfam" id="TIGR00212">
    <property type="entry name" value="hemC"/>
    <property type="match status" value="1"/>
</dbReference>
<dbReference type="GO" id="GO:0006783">
    <property type="term" value="P:heme biosynthetic process"/>
    <property type="evidence" value="ECO:0007669"/>
    <property type="project" value="TreeGrafter"/>
</dbReference>